<evidence type="ECO:0000256" key="8">
    <source>
        <dbReference type="ARBA" id="ARBA00023136"/>
    </source>
</evidence>
<dbReference type="InParanoid" id="A0A166BCA4"/>
<dbReference type="Pfam" id="PF00664">
    <property type="entry name" value="ABC_membrane"/>
    <property type="match status" value="2"/>
</dbReference>
<feature type="transmembrane region" description="Helical" evidence="10">
    <location>
        <begin position="484"/>
        <end position="503"/>
    </location>
</feature>
<name>A0A166BCA4_EXIGL</name>
<dbReference type="EMBL" id="KV425906">
    <property type="protein sequence ID" value="KZV99859.1"/>
    <property type="molecule type" value="Genomic_DNA"/>
</dbReference>
<dbReference type="CDD" id="cd18604">
    <property type="entry name" value="ABC_6TM_VMR1_D2_like"/>
    <property type="match status" value="1"/>
</dbReference>
<dbReference type="Gene3D" id="3.40.50.300">
    <property type="entry name" value="P-loop containing nucleotide triphosphate hydrolases"/>
    <property type="match status" value="2"/>
</dbReference>
<evidence type="ECO:0008006" key="15">
    <source>
        <dbReference type="Google" id="ProtNLM"/>
    </source>
</evidence>
<dbReference type="CDD" id="cd03250">
    <property type="entry name" value="ABCC_MRP_domain1"/>
    <property type="match status" value="1"/>
</dbReference>
<dbReference type="InterPro" id="IPR050173">
    <property type="entry name" value="ABC_transporter_C-like"/>
</dbReference>
<dbReference type="Proteomes" id="UP000077266">
    <property type="component" value="Unassembled WGS sequence"/>
</dbReference>
<evidence type="ECO:0000256" key="9">
    <source>
        <dbReference type="SAM" id="MobiDB-lite"/>
    </source>
</evidence>
<feature type="transmembrane region" description="Helical" evidence="10">
    <location>
        <begin position="193"/>
        <end position="212"/>
    </location>
</feature>
<dbReference type="FunFam" id="1.20.1560.10:FF:000013">
    <property type="entry name" value="ABC transporter C family member 2"/>
    <property type="match status" value="1"/>
</dbReference>
<dbReference type="PANTHER" id="PTHR24223:SF415">
    <property type="entry name" value="FI20190P1"/>
    <property type="match status" value="1"/>
</dbReference>
<keyword evidence="2" id="KW-0813">Transport</keyword>
<feature type="domain" description="ABC transporter" evidence="11">
    <location>
        <begin position="711"/>
        <end position="946"/>
    </location>
</feature>
<feature type="transmembrane region" description="Helical" evidence="10">
    <location>
        <begin position="568"/>
        <end position="590"/>
    </location>
</feature>
<evidence type="ECO:0000259" key="12">
    <source>
        <dbReference type="PROSITE" id="PS50929"/>
    </source>
</evidence>
<dbReference type="GO" id="GO:0140359">
    <property type="term" value="F:ABC-type transporter activity"/>
    <property type="evidence" value="ECO:0007669"/>
    <property type="project" value="InterPro"/>
</dbReference>
<evidence type="ECO:0000256" key="1">
    <source>
        <dbReference type="ARBA" id="ARBA00004141"/>
    </source>
</evidence>
<feature type="domain" description="ABC transmembrane type-1" evidence="12">
    <location>
        <begin position="303"/>
        <end position="627"/>
    </location>
</feature>
<feature type="transmembrane region" description="Helical" evidence="10">
    <location>
        <begin position="158"/>
        <end position="181"/>
    </location>
</feature>
<dbReference type="PANTHER" id="PTHR24223">
    <property type="entry name" value="ATP-BINDING CASSETTE SUB-FAMILY C"/>
    <property type="match status" value="1"/>
</dbReference>
<dbReference type="Gene3D" id="1.20.1560.10">
    <property type="entry name" value="ABC transporter type 1, transmembrane domain"/>
    <property type="match status" value="2"/>
</dbReference>
<organism evidence="13 14">
    <name type="scientific">Exidia glandulosa HHB12029</name>
    <dbReference type="NCBI Taxonomy" id="1314781"/>
    <lineage>
        <taxon>Eukaryota</taxon>
        <taxon>Fungi</taxon>
        <taxon>Dikarya</taxon>
        <taxon>Basidiomycota</taxon>
        <taxon>Agaricomycotina</taxon>
        <taxon>Agaricomycetes</taxon>
        <taxon>Auriculariales</taxon>
        <taxon>Exidiaceae</taxon>
        <taxon>Exidia</taxon>
    </lineage>
</organism>
<keyword evidence="3 10" id="KW-0812">Transmembrane</keyword>
<keyword evidence="4" id="KW-0677">Repeat</keyword>
<dbReference type="InterPro" id="IPR011527">
    <property type="entry name" value="ABC1_TM_dom"/>
</dbReference>
<sequence length="1610" mass="177415">MAGSAPGSVEPLVYQLQFAVTTLLPAVTVVGALLAFAANRRAARRTIFSNIITDADIEEELAFGSLEPTRPFDGSSGSPLSEATPLLPGTGAPKSRAHHSRNSLLFVAIGVLELAGRVALLVNAATSGNAFIALATSICVWTYATLLPLFAPPSRPPYPLFIIYILAMFQAVIDVYLYGIMDSSGSHLLDTVRVLYIAHLALCTLGFLLVLAMPLNPYIGKPDLDKEGPSPAMDDYATLGQWMSVSWLATIMRRASTGALEDSDVPHLAIDVRSRLLARKFASFRTGRSLLGRIFFANLSDIALNFGLSIAGAMLSAVQPILLNRILSAIEVPSADTTTSLQHTNGNYNLFALLWAPKEIYQRDVRTAYLFATLSFTAMAMKAYQSVLSGQLMRRAVIRARAEVVGEIYTKALTRIDTSGIVDPKAKAVEGKPDTRAADMGKLVSLVSVDVTRLNDAAMILNIIAEVPFIVGISAWFLYSLIGYSAFVGYVMLLLVLPSSYRFTNKMMNMGRTVMQTRDLRMRSVNELLQSIKFVKFSAWETRWIKRILGYREDELALLFRFKVVRGLFVFTWNFVPITIACVNLAWFTGVVGGQLTVAIAFPTILALSTLTSQLGAVPTVTSYYGMLGAAIGRIEEFLGEEEVPEWVSSLKRDDTVNATQFDPRLGAANASFEWYRTSQKKAALKTKDTSSDPPWWKKSPLQYFRNAKTTHTPEVPVEDDATFQLHDINIVFPRGELSVITGATGSGKSSLLSALLGEMKCLEGRVLLPKYVHRVDPVTGLSESISYCAQHPWLESKTIRENIVFGSPFDRERYDAVLNACVLIQDINQFEDGDATEIGDKGIVLSGGQKARVALARAVYARTRTVILDEVLSAVDTHTASELIETCFRGPLMRGRTIVLVTHHFATILPIAAWVIKMDNGRIAAQGTVDKLRASGDLAAIVKAEVQEERVQKEAVKEDTVLLNDKNVTQGAAKVPKKLVEHETKASGSVRFAVYAAYFKAASIPLVILLFSVMFLEDGSRLVQKFWVKLWSESYSRPAEWRSMPFGFPSASEHVMPYIWIYLALQLTSLLLIVGGMFPRIWSSLHASRVLFAEMLDSVVRSPTRFFDKTPAGRILNRFSKDVDSIDSGLQEVMNYTSREFISFLVATATITISIPPFIIALVFLVWLHLYFARGYTTASRDLVRLTATTRSPVITTFGELLQGLTTLRAFGYEVKFRKTMFEQLDKFHSAFYLNTVCEYWLRYRFDILGAFTFLLSALISLYLELSPGLTAIVLVQAQGVVESIYHGLLFYVMVESDMNGVERIEEYIALPPEPPRHLPDVPAHWPPANADIVYDNVVLRYAPDLEPVLRGVSFTVKAGEKIGIVGRTGSGKSTLAMSLFRFVDPDEGRILVGGMDITHMGVEDLRASLTFIPQDAVLFSGTIRDNLDPFGEHTDAECLNVLRMVQLPVDAADTLATTSQIPSQSGAVPSAQTLVTLDSKVSEGGANWSAGQRQLIAMARALLRNTGITVFDESTASVDFETDKKIQQTIRAHFKDGILLTIAHRLQTIIDYDRVLVLQEGKIVEFDTPARLIAVEGGVFRGMCIKSEHFAELQAAANAAAESIVAQY</sequence>
<gene>
    <name evidence="13" type="ORF">EXIGLDRAFT_668146</name>
</gene>
<dbReference type="InterPro" id="IPR036640">
    <property type="entry name" value="ABC1_TM_sf"/>
</dbReference>
<dbReference type="SUPFAM" id="SSF52540">
    <property type="entry name" value="P-loop containing nucleoside triphosphate hydrolases"/>
    <property type="match status" value="2"/>
</dbReference>
<dbReference type="STRING" id="1314781.A0A166BCA4"/>
<dbReference type="GO" id="GO:0016887">
    <property type="term" value="F:ATP hydrolysis activity"/>
    <property type="evidence" value="ECO:0007669"/>
    <property type="project" value="InterPro"/>
</dbReference>
<feature type="transmembrane region" description="Helical" evidence="10">
    <location>
        <begin position="899"/>
        <end position="917"/>
    </location>
</feature>
<keyword evidence="8 10" id="KW-0472">Membrane</keyword>
<feature type="transmembrane region" description="Helical" evidence="10">
    <location>
        <begin position="131"/>
        <end position="151"/>
    </location>
</feature>
<evidence type="ECO:0000256" key="6">
    <source>
        <dbReference type="ARBA" id="ARBA00022840"/>
    </source>
</evidence>
<feature type="transmembrane region" description="Helical" evidence="10">
    <location>
        <begin position="1142"/>
        <end position="1173"/>
    </location>
</feature>
<feature type="transmembrane region" description="Helical" evidence="10">
    <location>
        <begin position="12"/>
        <end position="38"/>
    </location>
</feature>
<feature type="domain" description="ABC transmembrane type-1" evidence="12">
    <location>
        <begin position="1009"/>
        <end position="1279"/>
    </location>
</feature>
<feature type="transmembrane region" description="Helical" evidence="10">
    <location>
        <begin position="367"/>
        <end position="384"/>
    </location>
</feature>
<evidence type="ECO:0000313" key="13">
    <source>
        <dbReference type="EMBL" id="KZV99859.1"/>
    </source>
</evidence>
<keyword evidence="6" id="KW-0067">ATP-binding</keyword>
<feature type="transmembrane region" description="Helical" evidence="10">
    <location>
        <begin position="459"/>
        <end position="478"/>
    </location>
</feature>
<keyword evidence="7 10" id="KW-1133">Transmembrane helix</keyword>
<keyword evidence="5" id="KW-0547">Nucleotide-binding</keyword>
<dbReference type="SMART" id="SM00382">
    <property type="entry name" value="AAA"/>
    <property type="match status" value="2"/>
</dbReference>
<dbReference type="GO" id="GO:0016020">
    <property type="term" value="C:membrane"/>
    <property type="evidence" value="ECO:0007669"/>
    <property type="project" value="UniProtKB-SubCell"/>
</dbReference>
<keyword evidence="14" id="KW-1185">Reference proteome</keyword>
<feature type="domain" description="ABC transporter" evidence="11">
    <location>
        <begin position="1334"/>
        <end position="1587"/>
    </location>
</feature>
<dbReference type="InterPro" id="IPR017871">
    <property type="entry name" value="ABC_transporter-like_CS"/>
</dbReference>
<protein>
    <recommendedName>
        <fullName evidence="15">P-loop containing nucleoside triphosphate hydrolase protein</fullName>
    </recommendedName>
</protein>
<feature type="transmembrane region" description="Helical" evidence="10">
    <location>
        <begin position="993"/>
        <end position="1017"/>
    </location>
</feature>
<dbReference type="CDD" id="cd03244">
    <property type="entry name" value="ABCC_MRP_domain2"/>
    <property type="match status" value="1"/>
</dbReference>
<feature type="transmembrane region" description="Helical" evidence="10">
    <location>
        <begin position="1060"/>
        <end position="1083"/>
    </location>
</feature>
<evidence type="ECO:0000256" key="10">
    <source>
        <dbReference type="SAM" id="Phobius"/>
    </source>
</evidence>
<evidence type="ECO:0000256" key="3">
    <source>
        <dbReference type="ARBA" id="ARBA00022692"/>
    </source>
</evidence>
<dbReference type="Pfam" id="PF00005">
    <property type="entry name" value="ABC_tran"/>
    <property type="match status" value="2"/>
</dbReference>
<dbReference type="PROSITE" id="PS50929">
    <property type="entry name" value="ABC_TM1F"/>
    <property type="match status" value="2"/>
</dbReference>
<dbReference type="CDD" id="cd18596">
    <property type="entry name" value="ABC_6TM_VMR1_D1_like"/>
    <property type="match status" value="1"/>
</dbReference>
<evidence type="ECO:0000256" key="4">
    <source>
        <dbReference type="ARBA" id="ARBA00022737"/>
    </source>
</evidence>
<feature type="transmembrane region" description="Helical" evidence="10">
    <location>
        <begin position="294"/>
        <end position="318"/>
    </location>
</feature>
<accession>A0A166BCA4</accession>
<dbReference type="InterPro" id="IPR027417">
    <property type="entry name" value="P-loop_NTPase"/>
</dbReference>
<dbReference type="PROSITE" id="PS50893">
    <property type="entry name" value="ABC_TRANSPORTER_2"/>
    <property type="match status" value="2"/>
</dbReference>
<dbReference type="SUPFAM" id="SSF90123">
    <property type="entry name" value="ABC transporter transmembrane region"/>
    <property type="match status" value="2"/>
</dbReference>
<dbReference type="FunFam" id="3.40.50.300:FF:000630">
    <property type="entry name" value="ATP-binding cassette (ABC) transporter, putative"/>
    <property type="match status" value="1"/>
</dbReference>
<proteinExistence type="predicted"/>
<dbReference type="GO" id="GO:0005524">
    <property type="term" value="F:ATP binding"/>
    <property type="evidence" value="ECO:0007669"/>
    <property type="project" value="UniProtKB-KW"/>
</dbReference>
<evidence type="ECO:0000259" key="11">
    <source>
        <dbReference type="PROSITE" id="PS50893"/>
    </source>
</evidence>
<feature type="region of interest" description="Disordered" evidence="9">
    <location>
        <begin position="70"/>
        <end position="95"/>
    </location>
</feature>
<dbReference type="OrthoDB" id="3248950at2759"/>
<dbReference type="InterPro" id="IPR003439">
    <property type="entry name" value="ABC_transporter-like_ATP-bd"/>
</dbReference>
<reference evidence="13 14" key="1">
    <citation type="journal article" date="2016" name="Mol. Biol. Evol.">
        <title>Comparative Genomics of Early-Diverging Mushroom-Forming Fungi Provides Insights into the Origins of Lignocellulose Decay Capabilities.</title>
        <authorList>
            <person name="Nagy L.G."/>
            <person name="Riley R."/>
            <person name="Tritt A."/>
            <person name="Adam C."/>
            <person name="Daum C."/>
            <person name="Floudas D."/>
            <person name="Sun H."/>
            <person name="Yadav J.S."/>
            <person name="Pangilinan J."/>
            <person name="Larsson K.H."/>
            <person name="Matsuura K."/>
            <person name="Barry K."/>
            <person name="Labutti K."/>
            <person name="Kuo R."/>
            <person name="Ohm R.A."/>
            <person name="Bhattacharya S.S."/>
            <person name="Shirouzu T."/>
            <person name="Yoshinaga Y."/>
            <person name="Martin F.M."/>
            <person name="Grigoriev I.V."/>
            <person name="Hibbett D.S."/>
        </authorList>
    </citation>
    <scope>NUCLEOTIDE SEQUENCE [LARGE SCALE GENOMIC DNA]</scope>
    <source>
        <strain evidence="13 14">HHB12029</strain>
    </source>
</reference>
<evidence type="ECO:0000313" key="14">
    <source>
        <dbReference type="Proteomes" id="UP000077266"/>
    </source>
</evidence>
<evidence type="ECO:0000256" key="2">
    <source>
        <dbReference type="ARBA" id="ARBA00022448"/>
    </source>
</evidence>
<comment type="subcellular location">
    <subcellularLocation>
        <location evidence="1">Membrane</location>
        <topology evidence="1">Multi-pass membrane protein</topology>
    </subcellularLocation>
</comment>
<evidence type="ECO:0000256" key="7">
    <source>
        <dbReference type="ARBA" id="ARBA00022989"/>
    </source>
</evidence>
<dbReference type="InterPro" id="IPR003593">
    <property type="entry name" value="AAA+_ATPase"/>
</dbReference>
<feature type="transmembrane region" description="Helical" evidence="10">
    <location>
        <begin position="104"/>
        <end position="125"/>
    </location>
</feature>
<evidence type="ECO:0000256" key="5">
    <source>
        <dbReference type="ARBA" id="ARBA00022741"/>
    </source>
</evidence>
<dbReference type="PROSITE" id="PS00211">
    <property type="entry name" value="ABC_TRANSPORTER_1"/>
    <property type="match status" value="1"/>
</dbReference>